<keyword evidence="2" id="KW-0808">Transferase</keyword>
<gene>
    <name evidence="2" type="ORF">ULMS_21320</name>
</gene>
<protein>
    <submittedName>
        <fullName evidence="2">Alanine acetyltransferase</fullName>
    </submittedName>
</protein>
<dbReference type="OrthoDB" id="9798081at2"/>
<evidence type="ECO:0000313" key="2">
    <source>
        <dbReference type="EMBL" id="GEQ86624.1"/>
    </source>
</evidence>
<dbReference type="AlphaFoldDB" id="A0A5J4FZK0"/>
<feature type="domain" description="N-acetyltransferase" evidence="1">
    <location>
        <begin position="13"/>
        <end position="172"/>
    </location>
</feature>
<dbReference type="PANTHER" id="PTHR43792">
    <property type="entry name" value="GNAT FAMILY, PUTATIVE (AFU_ORTHOLOGUE AFUA_3G00765)-RELATED-RELATED"/>
    <property type="match status" value="1"/>
</dbReference>
<proteinExistence type="predicted"/>
<dbReference type="PANTHER" id="PTHR43792:SF1">
    <property type="entry name" value="N-ACETYLTRANSFERASE DOMAIN-CONTAINING PROTEIN"/>
    <property type="match status" value="1"/>
</dbReference>
<dbReference type="GO" id="GO:0016747">
    <property type="term" value="F:acyltransferase activity, transferring groups other than amino-acyl groups"/>
    <property type="evidence" value="ECO:0007669"/>
    <property type="project" value="InterPro"/>
</dbReference>
<sequence>MTPISLPLITERLMIREIKTSDAPFFLELFNSKGWIEFIGDRNIKSIKDAEIVLKEKYLSSYVDNGFGSYLVLEKETQKPIGTCGVYKRSDLDHPDLGFAFLDNQVGKGYGIESSKAVLEYVTSNFTIQELYAFTLRTNPRSIHLLEKLGFKENGTYKPEGDDETLLLFTFEIF</sequence>
<dbReference type="InterPro" id="IPR000182">
    <property type="entry name" value="GNAT_dom"/>
</dbReference>
<dbReference type="RefSeq" id="WP_151894555.1">
    <property type="nucleotide sequence ID" value="NZ_BKCF01000004.1"/>
</dbReference>
<keyword evidence="3" id="KW-1185">Reference proteome</keyword>
<organism evidence="2 3">
    <name type="scientific">Patiriisocius marinistellae</name>
    <dbReference type="NCBI Taxonomy" id="2494560"/>
    <lineage>
        <taxon>Bacteria</taxon>
        <taxon>Pseudomonadati</taxon>
        <taxon>Bacteroidota</taxon>
        <taxon>Flavobacteriia</taxon>
        <taxon>Flavobacteriales</taxon>
        <taxon>Flavobacteriaceae</taxon>
        <taxon>Patiriisocius</taxon>
    </lineage>
</organism>
<dbReference type="PROSITE" id="PS51186">
    <property type="entry name" value="GNAT"/>
    <property type="match status" value="1"/>
</dbReference>
<evidence type="ECO:0000313" key="3">
    <source>
        <dbReference type="Proteomes" id="UP000326994"/>
    </source>
</evidence>
<dbReference type="Pfam" id="PF13302">
    <property type="entry name" value="Acetyltransf_3"/>
    <property type="match status" value="1"/>
</dbReference>
<comment type="caution">
    <text evidence="2">The sequence shown here is derived from an EMBL/GenBank/DDBJ whole genome shotgun (WGS) entry which is preliminary data.</text>
</comment>
<dbReference type="Gene3D" id="3.40.630.30">
    <property type="match status" value="1"/>
</dbReference>
<accession>A0A5J4FZK0</accession>
<dbReference type="SUPFAM" id="SSF55729">
    <property type="entry name" value="Acyl-CoA N-acyltransferases (Nat)"/>
    <property type="match status" value="1"/>
</dbReference>
<evidence type="ECO:0000259" key="1">
    <source>
        <dbReference type="PROSITE" id="PS51186"/>
    </source>
</evidence>
<dbReference type="InterPro" id="IPR016181">
    <property type="entry name" value="Acyl_CoA_acyltransferase"/>
</dbReference>
<name>A0A5J4FZK0_9FLAO</name>
<dbReference type="InterPro" id="IPR051531">
    <property type="entry name" value="N-acetyltransferase"/>
</dbReference>
<reference evidence="2 3" key="1">
    <citation type="submission" date="2019-08" db="EMBL/GenBank/DDBJ databases">
        <title>Ulvibacter marinistellae sp. nov., isolated from a starfish, Patiria pectinifera.</title>
        <authorList>
            <person name="Kawano K."/>
            <person name="Ushijima N."/>
            <person name="Kihara M."/>
            <person name="Itoh H."/>
        </authorList>
    </citation>
    <scope>NUCLEOTIDE SEQUENCE [LARGE SCALE GENOMIC DNA]</scope>
    <source>
        <strain evidence="2 3">KK4</strain>
    </source>
</reference>
<dbReference type="EMBL" id="BKCF01000004">
    <property type="protein sequence ID" value="GEQ86624.1"/>
    <property type="molecule type" value="Genomic_DNA"/>
</dbReference>
<dbReference type="Proteomes" id="UP000326994">
    <property type="component" value="Unassembled WGS sequence"/>
</dbReference>